<evidence type="ECO:0000313" key="3">
    <source>
        <dbReference type="Proteomes" id="UP000824189"/>
    </source>
</evidence>
<dbReference type="PANTHER" id="PTHR37314:SF4">
    <property type="entry name" value="UPF0700 TRANSMEMBRANE PROTEIN YOAK"/>
    <property type="match status" value="1"/>
</dbReference>
<comment type="caution">
    <text evidence="2">The sequence shown here is derived from an EMBL/GenBank/DDBJ whole genome shotgun (WGS) entry which is preliminary data.</text>
</comment>
<feature type="transmembrane region" description="Helical" evidence="1">
    <location>
        <begin position="54"/>
        <end position="72"/>
    </location>
</feature>
<organism evidence="2 3">
    <name type="scientific">Candidatus Corynebacterium gallistercoris</name>
    <dbReference type="NCBI Taxonomy" id="2838530"/>
    <lineage>
        <taxon>Bacteria</taxon>
        <taxon>Bacillati</taxon>
        <taxon>Actinomycetota</taxon>
        <taxon>Actinomycetes</taxon>
        <taxon>Mycobacteriales</taxon>
        <taxon>Corynebacteriaceae</taxon>
        <taxon>Corynebacterium</taxon>
    </lineage>
</organism>
<evidence type="ECO:0000313" key="2">
    <source>
        <dbReference type="EMBL" id="HIW94909.1"/>
    </source>
</evidence>
<feature type="transmembrane region" description="Helical" evidence="1">
    <location>
        <begin position="12"/>
        <end position="34"/>
    </location>
</feature>
<evidence type="ECO:0000256" key="1">
    <source>
        <dbReference type="SAM" id="Phobius"/>
    </source>
</evidence>
<feature type="transmembrane region" description="Helical" evidence="1">
    <location>
        <begin position="196"/>
        <end position="214"/>
    </location>
</feature>
<keyword evidence="1" id="KW-0472">Membrane</keyword>
<name>A0A9D1RVG1_9CORY</name>
<feature type="transmembrane region" description="Helical" evidence="1">
    <location>
        <begin position="166"/>
        <end position="190"/>
    </location>
</feature>
<dbReference type="PANTHER" id="PTHR37314">
    <property type="entry name" value="SLR0142 PROTEIN"/>
    <property type="match status" value="1"/>
</dbReference>
<keyword evidence="1" id="KW-0812">Transmembrane</keyword>
<reference evidence="2" key="2">
    <citation type="submission" date="2021-04" db="EMBL/GenBank/DDBJ databases">
        <authorList>
            <person name="Gilroy R."/>
        </authorList>
    </citation>
    <scope>NUCLEOTIDE SEQUENCE</scope>
    <source>
        <strain evidence="2">4376</strain>
    </source>
</reference>
<feature type="transmembrane region" description="Helical" evidence="1">
    <location>
        <begin position="93"/>
        <end position="110"/>
    </location>
</feature>
<keyword evidence="1" id="KW-1133">Transmembrane helix</keyword>
<dbReference type="EMBL" id="DXFZ01000004">
    <property type="protein sequence ID" value="HIW94909.1"/>
    <property type="molecule type" value="Genomic_DNA"/>
</dbReference>
<sequence>MHNFRGGERLLAVTLTFVAGCVDSIGFLYLGGVFLSFMSGNTTRSATAFVEGDWALATVAGSCIVLFLLGVIMGAMCQRLATRLWDVYRAREVVLALVAAIFAVTSLLTAMDLDSVAILTLSVAVGAMNSVFERGGEVAIPLTYMTGTLVKMGQRFADTFFGGRHAVWLLHLLLWASLSAGAIAGAVAYHHLHMRAVFVVTGIVIVAAVVNQVVRYGRRRRGLPL</sequence>
<dbReference type="AlphaFoldDB" id="A0A9D1RVG1"/>
<dbReference type="InterPro" id="IPR010699">
    <property type="entry name" value="DUF1275"/>
</dbReference>
<dbReference type="Proteomes" id="UP000824189">
    <property type="component" value="Unassembled WGS sequence"/>
</dbReference>
<gene>
    <name evidence="2" type="ORF">H9867_00240</name>
</gene>
<proteinExistence type="predicted"/>
<dbReference type="Pfam" id="PF06912">
    <property type="entry name" value="DUF1275"/>
    <property type="match status" value="1"/>
</dbReference>
<dbReference type="PROSITE" id="PS51257">
    <property type="entry name" value="PROKAR_LIPOPROTEIN"/>
    <property type="match status" value="1"/>
</dbReference>
<reference evidence="2" key="1">
    <citation type="journal article" date="2021" name="PeerJ">
        <title>Extensive microbial diversity within the chicken gut microbiome revealed by metagenomics and culture.</title>
        <authorList>
            <person name="Gilroy R."/>
            <person name="Ravi A."/>
            <person name="Getino M."/>
            <person name="Pursley I."/>
            <person name="Horton D.L."/>
            <person name="Alikhan N.F."/>
            <person name="Baker D."/>
            <person name="Gharbi K."/>
            <person name="Hall N."/>
            <person name="Watson M."/>
            <person name="Adriaenssens E.M."/>
            <person name="Foster-Nyarko E."/>
            <person name="Jarju S."/>
            <person name="Secka A."/>
            <person name="Antonio M."/>
            <person name="Oren A."/>
            <person name="Chaudhuri R.R."/>
            <person name="La Ragione R."/>
            <person name="Hildebrand F."/>
            <person name="Pallen M.J."/>
        </authorList>
    </citation>
    <scope>NUCLEOTIDE SEQUENCE</scope>
    <source>
        <strain evidence="2">4376</strain>
    </source>
</reference>
<protein>
    <submittedName>
        <fullName evidence="2">DUF1275 domain-containing protein</fullName>
    </submittedName>
</protein>
<accession>A0A9D1RVG1</accession>